<sequence>MDDDLEALISAFVPCETGCQKAKRAGRYPRCLLRSFAPTPSQKASHFSGNEVEVEGSQKARVPSPSCGGPEWNAKKPPERQLLLSSLETTFLEAGSTGISSEGPFPWYLGVLYPKAIHCWLPAPKSFTASSIQHCNSIDDTSFPRKSVHCELCVLPGASATTRPVAAGVPEDLGCFLEKRQAGGSARCVADEIPRHAGDGNITLTSMDSPQWTIKFIW</sequence>
<reference evidence="2" key="1">
    <citation type="journal article" date="2013" name="Nat. Genet.">
        <title>The duck genome and transcriptome provide insight into an avian influenza virus reservoir species.</title>
        <authorList>
            <person name="Huang Y."/>
            <person name="Li Y."/>
            <person name="Burt D.W."/>
            <person name="Chen H."/>
            <person name="Zhang Y."/>
            <person name="Qian W."/>
            <person name="Kim H."/>
            <person name="Gan S."/>
            <person name="Zhao Y."/>
            <person name="Li J."/>
            <person name="Yi K."/>
            <person name="Feng H."/>
            <person name="Zhu P."/>
            <person name="Li B."/>
            <person name="Liu Q."/>
            <person name="Fairley S."/>
            <person name="Magor K.E."/>
            <person name="Du Z."/>
            <person name="Hu X."/>
            <person name="Goodman L."/>
            <person name="Tafer H."/>
            <person name="Vignal A."/>
            <person name="Lee T."/>
            <person name="Kim K.W."/>
            <person name="Sheng Z."/>
            <person name="An Y."/>
            <person name="Searle S."/>
            <person name="Herrero J."/>
            <person name="Groenen M.A."/>
            <person name="Crooijmans R.P."/>
            <person name="Faraut T."/>
            <person name="Cai Q."/>
            <person name="Webster R.G."/>
            <person name="Aldridge J.R."/>
            <person name="Warren W.C."/>
            <person name="Bartschat S."/>
            <person name="Kehr S."/>
            <person name="Marz M."/>
            <person name="Stadler P.F."/>
            <person name="Smith J."/>
            <person name="Kraus R.H."/>
            <person name="Zhao Y."/>
            <person name="Ren L."/>
            <person name="Fei J."/>
            <person name="Morisson M."/>
            <person name="Kaiser P."/>
            <person name="Griffin D.K."/>
            <person name="Rao M."/>
            <person name="Pitel F."/>
            <person name="Wang J."/>
            <person name="Li N."/>
        </authorList>
    </citation>
    <scope>NUCLEOTIDE SEQUENCE [LARGE SCALE GENOMIC DNA]</scope>
</reference>
<proteinExistence type="predicted"/>
<dbReference type="EMBL" id="KB743890">
    <property type="protein sequence ID" value="EOA96733.1"/>
    <property type="molecule type" value="Genomic_DNA"/>
</dbReference>
<dbReference type="AlphaFoldDB" id="R0KTW7"/>
<gene>
    <name evidence="1" type="ORF">Anapl_19061</name>
</gene>
<protein>
    <submittedName>
        <fullName evidence="1">Uncharacterized protein</fullName>
    </submittedName>
</protein>
<evidence type="ECO:0000313" key="2">
    <source>
        <dbReference type="Proteomes" id="UP000296049"/>
    </source>
</evidence>
<evidence type="ECO:0000313" key="1">
    <source>
        <dbReference type="EMBL" id="EOA96733.1"/>
    </source>
</evidence>
<keyword evidence="2" id="KW-1185">Reference proteome</keyword>
<name>R0KTW7_ANAPL</name>
<accession>R0KTW7</accession>
<dbReference type="Proteomes" id="UP000296049">
    <property type="component" value="Unassembled WGS sequence"/>
</dbReference>
<organism evidence="1 2">
    <name type="scientific">Anas platyrhynchos</name>
    <name type="common">Mallard</name>
    <name type="synonym">Anas boschas</name>
    <dbReference type="NCBI Taxonomy" id="8839"/>
    <lineage>
        <taxon>Eukaryota</taxon>
        <taxon>Metazoa</taxon>
        <taxon>Chordata</taxon>
        <taxon>Craniata</taxon>
        <taxon>Vertebrata</taxon>
        <taxon>Euteleostomi</taxon>
        <taxon>Archelosauria</taxon>
        <taxon>Archosauria</taxon>
        <taxon>Dinosauria</taxon>
        <taxon>Saurischia</taxon>
        <taxon>Theropoda</taxon>
        <taxon>Coelurosauria</taxon>
        <taxon>Aves</taxon>
        <taxon>Neognathae</taxon>
        <taxon>Galloanserae</taxon>
        <taxon>Anseriformes</taxon>
        <taxon>Anatidae</taxon>
        <taxon>Anatinae</taxon>
        <taxon>Anas</taxon>
    </lineage>
</organism>